<dbReference type="InterPro" id="IPR027417">
    <property type="entry name" value="P-loop_NTPase"/>
</dbReference>
<sequence>MTMTSQQRAPRPRPQHLIAVIGNSPGVGKSTLCRSLAGWFKESGATVEHFQEADVLTHPAFRPVAEEFGPGIHSVRPETLVSATAAYVTGARTAGTDYLVTDALLPFIPSLVAWGHDEPAITRVLKDLATAVHPTHVTVLYLQDDPATALHRAIDREGPDWEDWYVARLAGSPGTRSVRDLASAAAHLRDESTLTHRLLAATPWTVIPVDVTTRNAAETARHTRTRLTTTLNLNTP</sequence>
<name>A0ABQ2VJW5_9ACTN</name>
<comment type="caution">
    <text evidence="1">The sequence shown here is derived from an EMBL/GenBank/DDBJ whole genome shotgun (WGS) entry which is preliminary data.</text>
</comment>
<proteinExistence type="predicted"/>
<gene>
    <name evidence="1" type="ORF">GCM10010211_69260</name>
</gene>
<keyword evidence="2" id="KW-1185">Reference proteome</keyword>
<organism evidence="1 2">
    <name type="scientific">Streptomyces albospinus</name>
    <dbReference type="NCBI Taxonomy" id="285515"/>
    <lineage>
        <taxon>Bacteria</taxon>
        <taxon>Bacillati</taxon>
        <taxon>Actinomycetota</taxon>
        <taxon>Actinomycetes</taxon>
        <taxon>Kitasatosporales</taxon>
        <taxon>Streptomycetaceae</taxon>
        <taxon>Streptomyces</taxon>
    </lineage>
</organism>
<evidence type="ECO:0000313" key="1">
    <source>
        <dbReference type="EMBL" id="GGU92603.1"/>
    </source>
</evidence>
<dbReference type="Proteomes" id="UP000654471">
    <property type="component" value="Unassembled WGS sequence"/>
</dbReference>
<protein>
    <submittedName>
        <fullName evidence="1">Uncharacterized protein</fullName>
    </submittedName>
</protein>
<accession>A0ABQ2VJW5</accession>
<dbReference type="EMBL" id="BMRP01000040">
    <property type="protein sequence ID" value="GGU92603.1"/>
    <property type="molecule type" value="Genomic_DNA"/>
</dbReference>
<dbReference type="SUPFAM" id="SSF52540">
    <property type="entry name" value="P-loop containing nucleoside triphosphate hydrolases"/>
    <property type="match status" value="1"/>
</dbReference>
<reference evidence="2" key="1">
    <citation type="journal article" date="2019" name="Int. J. Syst. Evol. Microbiol.">
        <title>The Global Catalogue of Microorganisms (GCM) 10K type strain sequencing project: providing services to taxonomists for standard genome sequencing and annotation.</title>
        <authorList>
            <consortium name="The Broad Institute Genomics Platform"/>
            <consortium name="The Broad Institute Genome Sequencing Center for Infectious Disease"/>
            <person name="Wu L."/>
            <person name="Ma J."/>
        </authorList>
    </citation>
    <scope>NUCLEOTIDE SEQUENCE [LARGE SCALE GENOMIC DNA]</scope>
    <source>
        <strain evidence="2">JCM 3399</strain>
    </source>
</reference>
<dbReference type="Gene3D" id="3.40.50.300">
    <property type="entry name" value="P-loop containing nucleotide triphosphate hydrolases"/>
    <property type="match status" value="1"/>
</dbReference>
<dbReference type="RefSeq" id="WP_229852876.1">
    <property type="nucleotide sequence ID" value="NZ_BMRP01000040.1"/>
</dbReference>
<evidence type="ECO:0000313" key="2">
    <source>
        <dbReference type="Proteomes" id="UP000654471"/>
    </source>
</evidence>